<evidence type="ECO:0000256" key="1">
    <source>
        <dbReference type="SAM" id="MobiDB-lite"/>
    </source>
</evidence>
<dbReference type="PANTHER" id="PTHR20930:SF0">
    <property type="entry name" value="PROTEIN ILRUN"/>
    <property type="match status" value="1"/>
</dbReference>
<dbReference type="AlphaFoldDB" id="F2UT65"/>
<feature type="compositionally biased region" description="Low complexity" evidence="1">
    <location>
        <begin position="223"/>
        <end position="267"/>
    </location>
</feature>
<protein>
    <recommendedName>
        <fullName evidence="2">Nbr1 FW domain-containing protein</fullName>
    </recommendedName>
</protein>
<dbReference type="InterPro" id="IPR013783">
    <property type="entry name" value="Ig-like_fold"/>
</dbReference>
<dbReference type="eggNOG" id="KOG4351">
    <property type="taxonomic scope" value="Eukaryota"/>
</dbReference>
<dbReference type="CDD" id="cd14349">
    <property type="entry name" value="UBA_CF106"/>
    <property type="match status" value="1"/>
</dbReference>
<sequence length="295" mass="32102">MGDMDDPDQLLSMFMSLGTTDHGTLIDQFKKVVRIDDDSLASFFLEANNWNLQGAVWSYFDQQGSGNQMYIPRQRPQAELIGEMTASHGSDAVGSGQQFTKTWRFRNTGTTHWPHSTVFAFLNGERMGAPSRVAVPPAAPGEFADVTVTFTAPREPGQYVGTWRLQHSDHVTECFGEEVWVILNVTDDGGVGLVQAMQSTSMGEGGGQQQQSSSSSFGGGFGVMQQQHGGSFGGQQMQMQMQGQGQGSMMMQGHGEPQQQQQQPQQPSFGRSVGAFGVHDSASPHHHHHHFGGPQ</sequence>
<dbReference type="Gene3D" id="2.60.40.10">
    <property type="entry name" value="Immunoglobulins"/>
    <property type="match status" value="1"/>
</dbReference>
<keyword evidence="4" id="KW-1185">Reference proteome</keyword>
<dbReference type="InterPro" id="IPR009060">
    <property type="entry name" value="UBA-like_sf"/>
</dbReference>
<dbReference type="RefSeq" id="XP_004987639.1">
    <property type="nucleotide sequence ID" value="XM_004987582.1"/>
</dbReference>
<accession>F2UT65</accession>
<dbReference type="InterPro" id="IPR032350">
    <property type="entry name" value="Nbr1_FW"/>
</dbReference>
<dbReference type="CDD" id="cd14947">
    <property type="entry name" value="NBR1_like"/>
    <property type="match status" value="1"/>
</dbReference>
<dbReference type="OMA" id="HWQGSPN"/>
<name>F2UT65_SALR5</name>
<dbReference type="InParanoid" id="F2UT65"/>
<dbReference type="PANTHER" id="PTHR20930">
    <property type="entry name" value="OVARIAN CARCINOMA ANTIGEN CA125-RELATED"/>
    <property type="match status" value="1"/>
</dbReference>
<feature type="domain" description="Nbr1 FW" evidence="2">
    <location>
        <begin position="92"/>
        <end position="185"/>
    </location>
</feature>
<dbReference type="SUPFAM" id="SSF46934">
    <property type="entry name" value="UBA-like"/>
    <property type="match status" value="1"/>
</dbReference>
<evidence type="ECO:0000313" key="3">
    <source>
        <dbReference type="EMBL" id="EGD81324.1"/>
    </source>
</evidence>
<dbReference type="GeneID" id="16068162"/>
<evidence type="ECO:0000259" key="2">
    <source>
        <dbReference type="Pfam" id="PF16158"/>
    </source>
</evidence>
<proteinExistence type="predicted"/>
<feature type="compositionally biased region" description="Basic residues" evidence="1">
    <location>
        <begin position="284"/>
        <end position="295"/>
    </location>
</feature>
<dbReference type="FunCoup" id="F2UT65">
    <property type="interactions" value="921"/>
</dbReference>
<organism evidence="4">
    <name type="scientific">Salpingoeca rosetta (strain ATCC 50818 / BSB-021)</name>
    <dbReference type="NCBI Taxonomy" id="946362"/>
    <lineage>
        <taxon>Eukaryota</taxon>
        <taxon>Choanoflagellata</taxon>
        <taxon>Craspedida</taxon>
        <taxon>Salpingoecidae</taxon>
        <taxon>Salpingoeca</taxon>
    </lineage>
</organism>
<dbReference type="Proteomes" id="UP000007799">
    <property type="component" value="Unassembled WGS sequence"/>
</dbReference>
<evidence type="ECO:0000313" key="4">
    <source>
        <dbReference type="Proteomes" id="UP000007799"/>
    </source>
</evidence>
<reference evidence="3" key="1">
    <citation type="submission" date="2009-08" db="EMBL/GenBank/DDBJ databases">
        <title>Annotation of Salpingoeca rosetta.</title>
        <authorList>
            <consortium name="The Broad Institute Genome Sequencing Platform"/>
            <person name="Russ C."/>
            <person name="Cuomo C."/>
            <person name="Burger G."/>
            <person name="Gray M.W."/>
            <person name="Holland P.W.H."/>
            <person name="King N."/>
            <person name="Lang F.B.F."/>
            <person name="Roger A.J."/>
            <person name="Ruiz-Trillo I."/>
            <person name="Young S.K."/>
            <person name="Zeng Q."/>
            <person name="Gargeya S."/>
            <person name="Alvarado L."/>
            <person name="Berlin A."/>
            <person name="Chapman S.B."/>
            <person name="Chen Z."/>
            <person name="Freedman E."/>
            <person name="Gellesch M."/>
            <person name="Goldberg J."/>
            <person name="Griggs A."/>
            <person name="Gujja S."/>
            <person name="Heilman E."/>
            <person name="Heiman D."/>
            <person name="Howarth C."/>
            <person name="Mehta T."/>
            <person name="Neiman D."/>
            <person name="Pearson M."/>
            <person name="Roberts A."/>
            <person name="Saif S."/>
            <person name="Shea T."/>
            <person name="Shenoy N."/>
            <person name="Sisk P."/>
            <person name="Stolte C."/>
            <person name="Sykes S."/>
            <person name="White J."/>
            <person name="Yandava C."/>
            <person name="Haas B."/>
            <person name="Nusbaum C."/>
            <person name="Birren B."/>
        </authorList>
    </citation>
    <scope>NUCLEOTIDE SEQUENCE [LARGE SCALE GENOMIC DNA]</scope>
    <source>
        <strain evidence="3">ATCC 50818</strain>
    </source>
</reference>
<dbReference type="STRING" id="946362.F2UT65"/>
<dbReference type="EMBL" id="GL832998">
    <property type="protein sequence ID" value="EGD81324.1"/>
    <property type="molecule type" value="Genomic_DNA"/>
</dbReference>
<dbReference type="InterPro" id="IPR039517">
    <property type="entry name" value="C6orf106_UBA-like"/>
</dbReference>
<dbReference type="Pfam" id="PF16158">
    <property type="entry name" value="N_BRCA1_IG"/>
    <property type="match status" value="1"/>
</dbReference>
<dbReference type="Gene3D" id="1.10.8.10">
    <property type="entry name" value="DNA helicase RuvA subunit, C-terminal domain"/>
    <property type="match status" value="1"/>
</dbReference>
<gene>
    <name evidence="3" type="ORF">PTSG_11362</name>
</gene>
<dbReference type="Pfam" id="PF14555">
    <property type="entry name" value="UBA_4"/>
    <property type="match status" value="1"/>
</dbReference>
<dbReference type="KEGG" id="sre:PTSG_11362"/>
<dbReference type="OrthoDB" id="661148at2759"/>
<feature type="region of interest" description="Disordered" evidence="1">
    <location>
        <begin position="200"/>
        <end position="295"/>
    </location>
</feature>